<evidence type="ECO:0000313" key="3">
    <source>
        <dbReference type="EMBL" id="SEB70097.1"/>
    </source>
</evidence>
<dbReference type="InterPro" id="IPR047057">
    <property type="entry name" value="MerR_fam"/>
</dbReference>
<reference evidence="4" key="1">
    <citation type="submission" date="2016-10" db="EMBL/GenBank/DDBJ databases">
        <authorList>
            <person name="Varghese N."/>
            <person name="Submissions S."/>
        </authorList>
    </citation>
    <scope>NUCLEOTIDE SEQUENCE [LARGE SCALE GENOMIC DNA]</scope>
    <source>
        <strain evidence="4">BS3660</strain>
    </source>
</reference>
<dbReference type="EMBL" id="FNTC01000002">
    <property type="protein sequence ID" value="SEB70097.1"/>
    <property type="molecule type" value="Genomic_DNA"/>
</dbReference>
<keyword evidence="4" id="KW-1185">Reference proteome</keyword>
<dbReference type="PANTHER" id="PTHR30204:SF93">
    <property type="entry name" value="HTH MERR-TYPE DOMAIN-CONTAINING PROTEIN"/>
    <property type="match status" value="1"/>
</dbReference>
<dbReference type="GO" id="GO:0003677">
    <property type="term" value="F:DNA binding"/>
    <property type="evidence" value="ECO:0007669"/>
    <property type="project" value="UniProtKB-KW"/>
</dbReference>
<gene>
    <name evidence="3" type="ORF">SAMN04490187_1640</name>
</gene>
<accession>A0A231GI58</accession>
<sequence>MYIGQAAQRSGTTVKSIRHYESIGLLPAARRLGKYRIYDQHSVDLLMFIKCAQQLGFRLKELQSVFAGHQGPQLPWERAHQIIASKKQEIAERIAALSQQHSQLVEFENSLEQSRLDCPLTRP</sequence>
<dbReference type="GO" id="GO:0003700">
    <property type="term" value="F:DNA-binding transcription factor activity"/>
    <property type="evidence" value="ECO:0007669"/>
    <property type="project" value="InterPro"/>
</dbReference>
<dbReference type="Proteomes" id="UP000198542">
    <property type="component" value="Unassembled WGS sequence"/>
</dbReference>
<dbReference type="PROSITE" id="PS50937">
    <property type="entry name" value="HTH_MERR_2"/>
    <property type="match status" value="1"/>
</dbReference>
<dbReference type="AlphaFoldDB" id="A0A231GI58"/>
<dbReference type="SMART" id="SM00422">
    <property type="entry name" value="HTH_MERR"/>
    <property type="match status" value="1"/>
</dbReference>
<evidence type="ECO:0000256" key="1">
    <source>
        <dbReference type="ARBA" id="ARBA00023125"/>
    </source>
</evidence>
<name>A0A231GI58_PSEJE</name>
<dbReference type="InterPro" id="IPR009061">
    <property type="entry name" value="DNA-bd_dom_put_sf"/>
</dbReference>
<keyword evidence="1 3" id="KW-0238">DNA-binding</keyword>
<dbReference type="PANTHER" id="PTHR30204">
    <property type="entry name" value="REDOX-CYCLING DRUG-SENSING TRANSCRIPTIONAL ACTIVATOR SOXR"/>
    <property type="match status" value="1"/>
</dbReference>
<dbReference type="InterPro" id="IPR000551">
    <property type="entry name" value="MerR-type_HTH_dom"/>
</dbReference>
<proteinExistence type="predicted"/>
<protein>
    <submittedName>
        <fullName evidence="3">DNA-binding transcriptional regulator, MerR family</fullName>
    </submittedName>
</protein>
<dbReference type="Pfam" id="PF13411">
    <property type="entry name" value="MerR_1"/>
    <property type="match status" value="1"/>
</dbReference>
<organism evidence="3 4">
    <name type="scientific">Pseudomonas jessenii</name>
    <dbReference type="NCBI Taxonomy" id="77298"/>
    <lineage>
        <taxon>Bacteria</taxon>
        <taxon>Pseudomonadati</taxon>
        <taxon>Pseudomonadota</taxon>
        <taxon>Gammaproteobacteria</taxon>
        <taxon>Pseudomonadales</taxon>
        <taxon>Pseudomonadaceae</taxon>
        <taxon>Pseudomonas</taxon>
    </lineage>
</organism>
<feature type="domain" description="HTH merR-type" evidence="2">
    <location>
        <begin position="1"/>
        <end position="68"/>
    </location>
</feature>
<evidence type="ECO:0000259" key="2">
    <source>
        <dbReference type="PROSITE" id="PS50937"/>
    </source>
</evidence>
<dbReference type="Gene3D" id="1.10.1660.10">
    <property type="match status" value="1"/>
</dbReference>
<evidence type="ECO:0000313" key="4">
    <source>
        <dbReference type="Proteomes" id="UP000198542"/>
    </source>
</evidence>
<dbReference type="RefSeq" id="WP_057716517.1">
    <property type="nucleotide sequence ID" value="NZ_FNTC01000002.1"/>
</dbReference>
<dbReference type="PRINTS" id="PR00040">
    <property type="entry name" value="HTHMERR"/>
</dbReference>
<dbReference type="SUPFAM" id="SSF46955">
    <property type="entry name" value="Putative DNA-binding domain"/>
    <property type="match status" value="1"/>
</dbReference>